<proteinExistence type="inferred from homology"/>
<dbReference type="Proteomes" id="UP001152607">
    <property type="component" value="Unassembled WGS sequence"/>
</dbReference>
<comment type="caution">
    <text evidence="5">The sequence shown here is derived from an EMBL/GenBank/DDBJ whole genome shotgun (WGS) entry which is preliminary data.</text>
</comment>
<feature type="transmembrane region" description="Helical" evidence="4">
    <location>
        <begin position="178"/>
        <end position="197"/>
    </location>
</feature>
<dbReference type="GO" id="GO:0016020">
    <property type="term" value="C:membrane"/>
    <property type="evidence" value="ECO:0007669"/>
    <property type="project" value="UniProtKB-SubCell"/>
</dbReference>
<feature type="transmembrane region" description="Helical" evidence="4">
    <location>
        <begin position="203"/>
        <end position="222"/>
    </location>
</feature>
<accession>A0A9W4UB24</accession>
<dbReference type="SUPFAM" id="SSF103473">
    <property type="entry name" value="MFS general substrate transporter"/>
    <property type="match status" value="1"/>
</dbReference>
<dbReference type="OrthoDB" id="2213137at2759"/>
<keyword evidence="4" id="KW-0812">Transmembrane</keyword>
<dbReference type="PANTHER" id="PTHR11360:SF156">
    <property type="entry name" value="MONOCARBOXYLATE TRANSPORTER, PUTATIVE (AFU_ORTHOLOGUE AFUA_4G14260)-RELATED"/>
    <property type="match status" value="1"/>
</dbReference>
<reference evidence="5" key="1">
    <citation type="submission" date="2023-01" db="EMBL/GenBank/DDBJ databases">
        <authorList>
            <person name="Van Ghelder C."/>
            <person name="Rancurel C."/>
        </authorList>
    </citation>
    <scope>NUCLEOTIDE SEQUENCE</scope>
    <source>
        <strain evidence="5">CNCM I-4278</strain>
    </source>
</reference>
<evidence type="ECO:0008006" key="7">
    <source>
        <dbReference type="Google" id="ProtNLM"/>
    </source>
</evidence>
<dbReference type="PANTHER" id="PTHR11360">
    <property type="entry name" value="MONOCARBOXYLATE TRANSPORTER"/>
    <property type="match status" value="1"/>
</dbReference>
<dbReference type="InterPro" id="IPR036259">
    <property type="entry name" value="MFS_trans_sf"/>
</dbReference>
<feature type="transmembrane region" description="Helical" evidence="4">
    <location>
        <begin position="317"/>
        <end position="339"/>
    </location>
</feature>
<dbReference type="AlphaFoldDB" id="A0A9W4UB24"/>
<feature type="transmembrane region" description="Helical" evidence="4">
    <location>
        <begin position="151"/>
        <end position="171"/>
    </location>
</feature>
<evidence type="ECO:0000256" key="4">
    <source>
        <dbReference type="SAM" id="Phobius"/>
    </source>
</evidence>
<sequence>MACSLIIQSFSAACANKDKLRQSGFDWLDAGFLDNHQKYESSTSCSTYLGTSHTFSSSQVPNKCIMANVGISESHSLNSLGGSVPPAPDSSSTADSDIARQRDTDRKRASALFGAALSQFPIWGFAMSYGVLQEYYFEHWTMAGGREITGIIGTTSNGVMYISMPFMFALFTRRWAHYRRTAAILGAIIACASFALSSLSKHVWHLVATQGVLAALGCALVFSPTTLSLGEWFNTDNRICNRAIAYGIVLSSKNIVGSTCPFIFRGLLDKTSLRTTMIVWAVITLGAGILSILMIATPQTSLNASETARGRKIPWNFLRHQAFWIYSIATLLQSAGYGIPQTYLTEYARNVSALSPTFSTLLITLINIPGICSSTFFGFLSDNKHLRLSASTVTAISALSSAISAFLFWGLAAQNSIALLTLFAITFGFFASGYSATWGGIMNDLEHDAAARNEALDSGVLYGMLNGARGIGYVAGGLISVPLVKAGNQVEIGKFGYGTTYGPLIVFTGLSLAFGGAGIACSPKWKRVLTLG</sequence>
<protein>
    <recommendedName>
        <fullName evidence="7">MFS general substrate transporter</fullName>
    </recommendedName>
</protein>
<keyword evidence="6" id="KW-1185">Reference proteome</keyword>
<organism evidence="5 6">
    <name type="scientific">Periconia digitata</name>
    <dbReference type="NCBI Taxonomy" id="1303443"/>
    <lineage>
        <taxon>Eukaryota</taxon>
        <taxon>Fungi</taxon>
        <taxon>Dikarya</taxon>
        <taxon>Ascomycota</taxon>
        <taxon>Pezizomycotina</taxon>
        <taxon>Dothideomycetes</taxon>
        <taxon>Pleosporomycetidae</taxon>
        <taxon>Pleosporales</taxon>
        <taxon>Massarineae</taxon>
        <taxon>Periconiaceae</taxon>
        <taxon>Periconia</taxon>
    </lineage>
</organism>
<evidence type="ECO:0000313" key="5">
    <source>
        <dbReference type="EMBL" id="CAI6328661.1"/>
    </source>
</evidence>
<dbReference type="InterPro" id="IPR011701">
    <property type="entry name" value="MFS"/>
</dbReference>
<dbReference type="Gene3D" id="1.20.1250.20">
    <property type="entry name" value="MFS general substrate transporter like domains"/>
    <property type="match status" value="2"/>
</dbReference>
<keyword evidence="4" id="KW-1133">Transmembrane helix</keyword>
<gene>
    <name evidence="5" type="ORF">PDIGIT_LOCUS4006</name>
</gene>
<comment type="subcellular location">
    <subcellularLocation>
        <location evidence="1">Membrane</location>
        <topology evidence="1">Multi-pass membrane protein</topology>
    </subcellularLocation>
</comment>
<evidence type="ECO:0000256" key="3">
    <source>
        <dbReference type="SAM" id="MobiDB-lite"/>
    </source>
</evidence>
<feature type="transmembrane region" description="Helical" evidence="4">
    <location>
        <begin position="459"/>
        <end position="481"/>
    </location>
</feature>
<feature type="transmembrane region" description="Helical" evidence="4">
    <location>
        <begin position="501"/>
        <end position="521"/>
    </location>
</feature>
<dbReference type="GO" id="GO:0022857">
    <property type="term" value="F:transmembrane transporter activity"/>
    <property type="evidence" value="ECO:0007669"/>
    <property type="project" value="InterPro"/>
</dbReference>
<comment type="similarity">
    <text evidence="2">Belongs to the major facilitator superfamily. Monocarboxylate porter (TC 2.A.1.13) family.</text>
</comment>
<dbReference type="Pfam" id="PF07690">
    <property type="entry name" value="MFS_1"/>
    <property type="match status" value="1"/>
</dbReference>
<evidence type="ECO:0000313" key="6">
    <source>
        <dbReference type="Proteomes" id="UP001152607"/>
    </source>
</evidence>
<dbReference type="InterPro" id="IPR050327">
    <property type="entry name" value="Proton-linked_MCT"/>
</dbReference>
<keyword evidence="4" id="KW-0472">Membrane</keyword>
<name>A0A9W4UB24_9PLEO</name>
<feature type="transmembrane region" description="Helical" evidence="4">
    <location>
        <begin position="243"/>
        <end position="264"/>
    </location>
</feature>
<feature type="transmembrane region" description="Helical" evidence="4">
    <location>
        <begin position="417"/>
        <end position="438"/>
    </location>
</feature>
<dbReference type="EMBL" id="CAOQHR010000002">
    <property type="protein sequence ID" value="CAI6328661.1"/>
    <property type="molecule type" value="Genomic_DNA"/>
</dbReference>
<feature type="transmembrane region" description="Helical" evidence="4">
    <location>
        <begin position="392"/>
        <end position="411"/>
    </location>
</feature>
<evidence type="ECO:0000256" key="1">
    <source>
        <dbReference type="ARBA" id="ARBA00004141"/>
    </source>
</evidence>
<evidence type="ECO:0000256" key="2">
    <source>
        <dbReference type="ARBA" id="ARBA00006727"/>
    </source>
</evidence>
<feature type="transmembrane region" description="Helical" evidence="4">
    <location>
        <begin position="110"/>
        <end position="131"/>
    </location>
</feature>
<feature type="transmembrane region" description="Helical" evidence="4">
    <location>
        <begin position="276"/>
        <end position="296"/>
    </location>
</feature>
<feature type="region of interest" description="Disordered" evidence="3">
    <location>
        <begin position="77"/>
        <end position="101"/>
    </location>
</feature>
<feature type="transmembrane region" description="Helical" evidence="4">
    <location>
        <begin position="359"/>
        <end position="380"/>
    </location>
</feature>